<dbReference type="GO" id="GO:0005694">
    <property type="term" value="C:chromosome"/>
    <property type="evidence" value="ECO:0007669"/>
    <property type="project" value="InterPro"/>
</dbReference>
<evidence type="ECO:0000256" key="2">
    <source>
        <dbReference type="ARBA" id="ARBA00022490"/>
    </source>
</evidence>
<dbReference type="InterPro" id="IPR010935">
    <property type="entry name" value="SMC_hinge"/>
</dbReference>
<dbReference type="Gene3D" id="3.30.70.1620">
    <property type="match status" value="1"/>
</dbReference>
<feature type="region of interest" description="Disordered" evidence="8">
    <location>
        <begin position="425"/>
        <end position="448"/>
    </location>
</feature>
<comment type="subcellular location">
    <subcellularLocation>
        <location evidence="1 7">Cytoplasm</location>
    </subcellularLocation>
</comment>
<dbReference type="SUPFAM" id="SSF75553">
    <property type="entry name" value="Smc hinge domain"/>
    <property type="match status" value="1"/>
</dbReference>
<dbReference type="NCBIfam" id="TIGR02168">
    <property type="entry name" value="SMC_prok_B"/>
    <property type="match status" value="1"/>
</dbReference>
<evidence type="ECO:0000256" key="4">
    <source>
        <dbReference type="ARBA" id="ARBA00022840"/>
    </source>
</evidence>
<comment type="similarity">
    <text evidence="7">Belongs to the SMC family.</text>
</comment>
<reference evidence="9 10" key="1">
    <citation type="submission" date="2017-07" db="EMBL/GenBank/DDBJ databases">
        <title>Complete genome sequence of Actinoalloteichus hoggarensis DSM 45943, type strain of Actinoalloteichus hoggarensis.</title>
        <authorList>
            <person name="Ruckert C."/>
            <person name="Nouioui I."/>
            <person name="Willmese J."/>
            <person name="van Wezel G."/>
            <person name="Klenk H.-P."/>
            <person name="Kalinowski J."/>
            <person name="Zotchev S.B."/>
        </authorList>
    </citation>
    <scope>NUCLEOTIDE SEQUENCE [LARGE SCALE GENOMIC DNA]</scope>
    <source>
        <strain evidence="9 10">DSM 45943</strain>
    </source>
</reference>
<feature type="compositionally biased region" description="Basic and acidic residues" evidence="8">
    <location>
        <begin position="739"/>
        <end position="772"/>
    </location>
</feature>
<feature type="region of interest" description="Disordered" evidence="8">
    <location>
        <begin position="739"/>
        <end position="791"/>
    </location>
</feature>
<dbReference type="HAMAP" id="MF_01894">
    <property type="entry name" value="Smc_prok"/>
    <property type="match status" value="1"/>
</dbReference>
<feature type="coiled-coil region" evidence="7">
    <location>
        <begin position="1004"/>
        <end position="1038"/>
    </location>
</feature>
<dbReference type="GO" id="GO:0006260">
    <property type="term" value="P:DNA replication"/>
    <property type="evidence" value="ECO:0007669"/>
    <property type="project" value="UniProtKB-UniRule"/>
</dbReference>
<dbReference type="GO" id="GO:0005524">
    <property type="term" value="F:ATP binding"/>
    <property type="evidence" value="ECO:0007669"/>
    <property type="project" value="UniProtKB-UniRule"/>
</dbReference>
<dbReference type="FunFam" id="3.40.50.300:FF:000901">
    <property type="entry name" value="Chromosome partition protein Smc"/>
    <property type="match status" value="1"/>
</dbReference>
<name>A0A221W8R0_9PSEU</name>
<dbReference type="InterPro" id="IPR027417">
    <property type="entry name" value="P-loop_NTPase"/>
</dbReference>
<feature type="binding site" evidence="7">
    <location>
        <begin position="32"/>
        <end position="39"/>
    </location>
    <ligand>
        <name>ATP</name>
        <dbReference type="ChEBI" id="CHEBI:30616"/>
    </ligand>
</feature>
<evidence type="ECO:0000256" key="1">
    <source>
        <dbReference type="ARBA" id="ARBA00004496"/>
    </source>
</evidence>
<comment type="function">
    <text evidence="7">Required for chromosome condensation and partitioning.</text>
</comment>
<keyword evidence="5 7" id="KW-0175">Coiled coil</keyword>
<dbReference type="FunFam" id="3.40.50.300:FF:000984">
    <property type="entry name" value="Chromosome partition protein Smc"/>
    <property type="match status" value="1"/>
</dbReference>
<gene>
    <name evidence="9" type="primary">smc4</name>
    <name evidence="7" type="synonym">smc</name>
    <name evidence="9" type="ORF">AHOG_23435</name>
</gene>
<feature type="compositionally biased region" description="Low complexity" evidence="8">
    <location>
        <begin position="1212"/>
        <end position="1230"/>
    </location>
</feature>
<feature type="coiled-coil region" evidence="7">
    <location>
        <begin position="656"/>
        <end position="690"/>
    </location>
</feature>
<keyword evidence="2 7" id="KW-0963">Cytoplasm</keyword>
<protein>
    <recommendedName>
        <fullName evidence="7">Chromosome partition protein Smc</fullName>
    </recommendedName>
</protein>
<keyword evidence="4 7" id="KW-0067">ATP-binding</keyword>
<keyword evidence="6 7" id="KW-0238">DNA-binding</keyword>
<dbReference type="Proteomes" id="UP000204221">
    <property type="component" value="Chromosome"/>
</dbReference>
<dbReference type="SUPFAM" id="SSF52540">
    <property type="entry name" value="P-loop containing nucleoside triphosphate hydrolases"/>
    <property type="match status" value="1"/>
</dbReference>
<feature type="coiled-coil region" evidence="7">
    <location>
        <begin position="239"/>
        <end position="275"/>
    </location>
</feature>
<dbReference type="Gene3D" id="1.20.1060.20">
    <property type="match status" value="1"/>
</dbReference>
<dbReference type="GO" id="GO:0030261">
    <property type="term" value="P:chromosome condensation"/>
    <property type="evidence" value="ECO:0007669"/>
    <property type="project" value="InterPro"/>
</dbReference>
<dbReference type="InterPro" id="IPR024704">
    <property type="entry name" value="SMC"/>
</dbReference>
<dbReference type="GO" id="GO:0016887">
    <property type="term" value="F:ATP hydrolysis activity"/>
    <property type="evidence" value="ECO:0007669"/>
    <property type="project" value="InterPro"/>
</dbReference>
<evidence type="ECO:0000256" key="5">
    <source>
        <dbReference type="ARBA" id="ARBA00023054"/>
    </source>
</evidence>
<feature type="coiled-coil region" evidence="7">
    <location>
        <begin position="167"/>
        <end position="201"/>
    </location>
</feature>
<dbReference type="InterPro" id="IPR011890">
    <property type="entry name" value="SMC_prok"/>
</dbReference>
<feature type="region of interest" description="Disordered" evidence="8">
    <location>
        <begin position="317"/>
        <end position="336"/>
    </location>
</feature>
<dbReference type="PIRSF" id="PIRSF005719">
    <property type="entry name" value="SMC"/>
    <property type="match status" value="1"/>
</dbReference>
<sequence length="1300" mass="138919">MHLKSLTLKGFKSFASATTLRFEPGITCVVGPNGSGKSNVLDALTWVMGEKGAKALRGAKMEDVIFAGTSGRAPLGRAEVTLTIDNSDGALPIEYTEVSITRRMFREGATEYEINGDSCRLLDIQELLSDSGIGREMHVIVGQGQLASILESKPEERRAFIEEAAGVLKHRKRKEKALRKLDAMQANLTRLTDLTAELRRQLKPLGKQAEIARRAQAVQSDLRDARLRLIADDLVTARVDLARDEADEASVRARRTEVERSLQVAQAEQTALEEQLAQDAPRLNAAQDTWYRLSSLEERLRGTVRLAAERYRHLTAPLEGPRGGRDPEELEAEAEEAAETEVELAEVLEQARFDLSDAVEARGLAEQRLKTVEQAHVAAARAIADRREGLARLAGQVEVLRSKAASTEEEIERLSTALAEAEDKAAAATREFEEQQAVDDGQDTDDADLGELHRSAAAEREQARERVAELVAAERGAERDIAAWTARVDALSLGLSRKDGAGALLAAGERLPGLLGSVAALLTVEPGAEVALAAALGPVADAVALAGLDDALVALELLKSEDTGRAGLLIGGAPPVAADARPELPRGARWAADLVGAPQTLRPAVLRALDKIVVVADLAAAKSLVADLPGLRAVTPEGDVLGVDFASGGSGRDQSVIEVQAAVDDARRELAAAQDRLAAHSAALDGARAEERDRREAVRAAQESVNEAKVRKARSTERLSRLGQVAKSARTEAEQLRARRAKVESAHEQTLRGLAESEDRLSAVESEPLEHEPDTDEREAAAEAVGTARQREMDARLVQRTAEERARSVQGRAEQLRRAARIERENRTRLAAARAARSRGAAVAKAVVDAGETAAGRIAVSLSRAVHERDAAQAARADREQALTAVRNHARELTAVLEKLTDAVHRDEVLRAERRLRLEQLETKIAEDFGIGLEDLAAEYGPDVGVPPSAAETAEYEAARERGEEVTAPAPIPFDRDTQERRAKRAERDLALLGKVNPLALEEFAALEERYRFLSTQLEDLKATRRDLLTVIKDVDERILEVFSTAYVDVAREFEIVFGTLFPGGEGRLVLTEPDDMLTTGVDVEARPPGKKVKRLSLLSGGEKSLTAVAMLVAIFRARPSPFYVMDEVEAALDDTNLRRLIGLLEQLRETSQLLIITHQKPTMEIADALYGVSMRGDGISTVISQRLRGRVRPTGASVDAVRIGADAGGTAPVADGAAVADDPPAGGAASDDRAADGARPGGAPGLAAGSAGNGDSGDGSPRAEGASVDADAESANAGRAVAAGATEQPKTPGAGPQPA</sequence>
<dbReference type="GO" id="GO:0007059">
    <property type="term" value="P:chromosome segregation"/>
    <property type="evidence" value="ECO:0007669"/>
    <property type="project" value="UniProtKB-UniRule"/>
</dbReference>
<comment type="subunit">
    <text evidence="7">Homodimer.</text>
</comment>
<proteinExistence type="inferred from homology"/>
<comment type="domain">
    <text evidence="7">Contains large globular domains required for ATP hydrolysis at each terminus and a third globular domain forming a flexible hinge near the middle of the molecule. These domains are separated by coiled-coil structures.</text>
</comment>
<dbReference type="InterPro" id="IPR003395">
    <property type="entry name" value="RecF/RecN/SMC_N"/>
</dbReference>
<feature type="compositionally biased region" description="Low complexity" evidence="8">
    <location>
        <begin position="1274"/>
        <end position="1286"/>
    </location>
</feature>
<dbReference type="KEGG" id="ahg:AHOG_23435"/>
<keyword evidence="3 7" id="KW-0547">Nucleotide-binding</keyword>
<evidence type="ECO:0000256" key="8">
    <source>
        <dbReference type="SAM" id="MobiDB-lite"/>
    </source>
</evidence>
<dbReference type="Pfam" id="PF06470">
    <property type="entry name" value="SMC_hinge"/>
    <property type="match status" value="1"/>
</dbReference>
<dbReference type="PANTHER" id="PTHR43977">
    <property type="entry name" value="STRUCTURAL MAINTENANCE OF CHROMOSOMES PROTEIN 3"/>
    <property type="match status" value="1"/>
</dbReference>
<dbReference type="SMART" id="SM00968">
    <property type="entry name" value="SMC_hinge"/>
    <property type="match status" value="1"/>
</dbReference>
<evidence type="ECO:0000256" key="6">
    <source>
        <dbReference type="ARBA" id="ARBA00023125"/>
    </source>
</evidence>
<accession>A0A221W8R0</accession>
<dbReference type="RefSeq" id="WP_211290481.1">
    <property type="nucleotide sequence ID" value="NZ_CP022521.1"/>
</dbReference>
<feature type="region of interest" description="Disordered" evidence="8">
    <location>
        <begin position="1212"/>
        <end position="1300"/>
    </location>
</feature>
<dbReference type="GO" id="GO:0003677">
    <property type="term" value="F:DNA binding"/>
    <property type="evidence" value="ECO:0007669"/>
    <property type="project" value="UniProtKB-UniRule"/>
</dbReference>
<dbReference type="GO" id="GO:0007062">
    <property type="term" value="P:sister chromatid cohesion"/>
    <property type="evidence" value="ECO:0007669"/>
    <property type="project" value="InterPro"/>
</dbReference>
<feature type="compositionally biased region" description="Acidic residues" evidence="8">
    <location>
        <begin position="434"/>
        <end position="448"/>
    </location>
</feature>
<dbReference type="Pfam" id="PF02463">
    <property type="entry name" value="SMC_N"/>
    <property type="match status" value="1"/>
</dbReference>
<dbReference type="InterPro" id="IPR036277">
    <property type="entry name" value="SMC_hinge_sf"/>
</dbReference>
<evidence type="ECO:0000313" key="10">
    <source>
        <dbReference type="Proteomes" id="UP000204221"/>
    </source>
</evidence>
<evidence type="ECO:0000256" key="7">
    <source>
        <dbReference type="HAMAP-Rule" id="MF_01894"/>
    </source>
</evidence>
<dbReference type="EMBL" id="CP022521">
    <property type="protein sequence ID" value="ASO22295.1"/>
    <property type="molecule type" value="Genomic_DNA"/>
</dbReference>
<keyword evidence="10" id="KW-1185">Reference proteome</keyword>
<dbReference type="Gene3D" id="3.40.50.300">
    <property type="entry name" value="P-loop containing nucleotide triphosphate hydrolases"/>
    <property type="match status" value="2"/>
</dbReference>
<dbReference type="GO" id="GO:0005737">
    <property type="term" value="C:cytoplasm"/>
    <property type="evidence" value="ECO:0007669"/>
    <property type="project" value="UniProtKB-SubCell"/>
</dbReference>
<evidence type="ECO:0000256" key="3">
    <source>
        <dbReference type="ARBA" id="ARBA00022741"/>
    </source>
</evidence>
<evidence type="ECO:0000313" key="9">
    <source>
        <dbReference type="EMBL" id="ASO22295.1"/>
    </source>
</evidence>
<dbReference type="CDD" id="cd03278">
    <property type="entry name" value="ABC_SMC_barmotin"/>
    <property type="match status" value="1"/>
</dbReference>
<organism evidence="9 10">
    <name type="scientific">Actinoalloteichus hoggarensis</name>
    <dbReference type="NCBI Taxonomy" id="1470176"/>
    <lineage>
        <taxon>Bacteria</taxon>
        <taxon>Bacillati</taxon>
        <taxon>Actinomycetota</taxon>
        <taxon>Actinomycetes</taxon>
        <taxon>Pseudonocardiales</taxon>
        <taxon>Pseudonocardiaceae</taxon>
        <taxon>Actinoalloteichus</taxon>
    </lineage>
</organism>